<name>A0ABN9XC39_9DINO</name>
<feature type="region of interest" description="Disordered" evidence="1">
    <location>
        <begin position="89"/>
        <end position="122"/>
    </location>
</feature>
<comment type="caution">
    <text evidence="2">The sequence shown here is derived from an EMBL/GenBank/DDBJ whole genome shotgun (WGS) entry which is preliminary data.</text>
</comment>
<sequence>MPGREGAGPVRAMDLRGGGEPAPAEPEADTEAPRRAGLLNSGGLPDAAISVAGGGDTGPRRASPIAGTAGPRYTGLLSGAVGPVAALSATGRVGPMRAIPGRDGAGPARAVDRRGSGEPAAA</sequence>
<protein>
    <submittedName>
        <fullName evidence="2">Uncharacterized protein</fullName>
    </submittedName>
</protein>
<dbReference type="EMBL" id="CAUYUJ010020048">
    <property type="protein sequence ID" value="CAK0895483.1"/>
    <property type="molecule type" value="Genomic_DNA"/>
</dbReference>
<keyword evidence="3" id="KW-1185">Reference proteome</keyword>
<gene>
    <name evidence="2" type="ORF">PCOR1329_LOCUS74219</name>
</gene>
<evidence type="ECO:0000256" key="1">
    <source>
        <dbReference type="SAM" id="MobiDB-lite"/>
    </source>
</evidence>
<evidence type="ECO:0000313" key="2">
    <source>
        <dbReference type="EMBL" id="CAK0895483.1"/>
    </source>
</evidence>
<dbReference type="Proteomes" id="UP001189429">
    <property type="component" value="Unassembled WGS sequence"/>
</dbReference>
<evidence type="ECO:0000313" key="3">
    <source>
        <dbReference type="Proteomes" id="UP001189429"/>
    </source>
</evidence>
<accession>A0ABN9XC39</accession>
<proteinExistence type="predicted"/>
<feature type="region of interest" description="Disordered" evidence="1">
    <location>
        <begin position="1"/>
        <end position="74"/>
    </location>
</feature>
<reference evidence="2" key="1">
    <citation type="submission" date="2023-10" db="EMBL/GenBank/DDBJ databases">
        <authorList>
            <person name="Chen Y."/>
            <person name="Shah S."/>
            <person name="Dougan E. K."/>
            <person name="Thang M."/>
            <person name="Chan C."/>
        </authorList>
    </citation>
    <scope>NUCLEOTIDE SEQUENCE [LARGE SCALE GENOMIC DNA]</scope>
</reference>
<organism evidence="2 3">
    <name type="scientific">Prorocentrum cordatum</name>
    <dbReference type="NCBI Taxonomy" id="2364126"/>
    <lineage>
        <taxon>Eukaryota</taxon>
        <taxon>Sar</taxon>
        <taxon>Alveolata</taxon>
        <taxon>Dinophyceae</taxon>
        <taxon>Prorocentrales</taxon>
        <taxon>Prorocentraceae</taxon>
        <taxon>Prorocentrum</taxon>
    </lineage>
</organism>